<dbReference type="AlphaFoldDB" id="A0A8S4Q4I9"/>
<keyword evidence="1" id="KW-0472">Membrane</keyword>
<keyword evidence="3" id="KW-1185">Reference proteome</keyword>
<dbReference type="EMBL" id="CAIIXF020000012">
    <property type="protein sequence ID" value="CAH1801441.1"/>
    <property type="molecule type" value="Genomic_DNA"/>
</dbReference>
<gene>
    <name evidence="2" type="ORF">OFUS_LOCUS25230</name>
</gene>
<sequence>MSGKHLDPLENKNTSLLQTNPTGVQRRITKDCRWSKYQTFILCVICCLFANAVISGGDAAIVDRNGRKQPVRASNVVEVKYSGEEPVLVKIDGKNHQQPKAEIHSPGGGKSNHGRLLHVKKNDHTSSRNTISTKPFLCRVFPYVLPNLCNYRI</sequence>
<organism evidence="2 3">
    <name type="scientific">Owenia fusiformis</name>
    <name type="common">Polychaete worm</name>
    <dbReference type="NCBI Taxonomy" id="6347"/>
    <lineage>
        <taxon>Eukaryota</taxon>
        <taxon>Metazoa</taxon>
        <taxon>Spiralia</taxon>
        <taxon>Lophotrochozoa</taxon>
        <taxon>Annelida</taxon>
        <taxon>Polychaeta</taxon>
        <taxon>Sedentaria</taxon>
        <taxon>Canalipalpata</taxon>
        <taxon>Sabellida</taxon>
        <taxon>Oweniida</taxon>
        <taxon>Oweniidae</taxon>
        <taxon>Owenia</taxon>
    </lineage>
</organism>
<accession>A0A8S4Q4I9</accession>
<protein>
    <submittedName>
        <fullName evidence="2">Uncharacterized protein</fullName>
    </submittedName>
</protein>
<evidence type="ECO:0000313" key="3">
    <source>
        <dbReference type="Proteomes" id="UP000749559"/>
    </source>
</evidence>
<comment type="caution">
    <text evidence="2">The sequence shown here is derived from an EMBL/GenBank/DDBJ whole genome shotgun (WGS) entry which is preliminary data.</text>
</comment>
<name>A0A8S4Q4I9_OWEFU</name>
<keyword evidence="1" id="KW-1133">Transmembrane helix</keyword>
<keyword evidence="1" id="KW-0812">Transmembrane</keyword>
<reference evidence="2" key="1">
    <citation type="submission" date="2022-03" db="EMBL/GenBank/DDBJ databases">
        <authorList>
            <person name="Martin C."/>
        </authorList>
    </citation>
    <scope>NUCLEOTIDE SEQUENCE</scope>
</reference>
<evidence type="ECO:0000313" key="2">
    <source>
        <dbReference type="EMBL" id="CAH1801441.1"/>
    </source>
</evidence>
<feature type="transmembrane region" description="Helical" evidence="1">
    <location>
        <begin position="39"/>
        <end position="62"/>
    </location>
</feature>
<dbReference type="Proteomes" id="UP000749559">
    <property type="component" value="Unassembled WGS sequence"/>
</dbReference>
<evidence type="ECO:0000256" key="1">
    <source>
        <dbReference type="SAM" id="Phobius"/>
    </source>
</evidence>
<proteinExistence type="predicted"/>